<dbReference type="Pfam" id="PF04782">
    <property type="entry name" value="DUF632"/>
    <property type="match status" value="1"/>
</dbReference>
<keyword evidence="4" id="KW-1185">Reference proteome</keyword>
<keyword evidence="3" id="KW-0240">DNA-directed RNA polymerase</keyword>
<proteinExistence type="predicted"/>
<keyword evidence="3" id="KW-0804">Transcription</keyword>
<feature type="coiled-coil region" evidence="1">
    <location>
        <begin position="125"/>
        <end position="152"/>
    </location>
</feature>
<evidence type="ECO:0000313" key="4">
    <source>
        <dbReference type="Proteomes" id="UP001567538"/>
    </source>
</evidence>
<comment type="caution">
    <text evidence="3">The sequence shown here is derived from an EMBL/GenBank/DDBJ whole genome shotgun (WGS) entry which is preliminary data.</text>
</comment>
<sequence length="181" mass="21079">MRTLVRSLSTKLRIAIQVVDKILVKINCFRDEELWPQLNEFIQGLTRMWKSMLECHQSQCQAIGEAKRLDVIAFPKHFSDTHFEVTRKLQHDVINWTLSPMRDFASTVLHLWDHDKAEMRQRMLANKDEREVKSLDKEDKKMQKEIQALDKRMVVISADDNGMPFAGHVICQSETTKGGSL</sequence>
<protein>
    <submittedName>
        <fullName evidence="3">DNA-directed RNA polymerase subunit beta</fullName>
    </submittedName>
</protein>
<dbReference type="Proteomes" id="UP001567538">
    <property type="component" value="Unassembled WGS sequence"/>
</dbReference>
<evidence type="ECO:0000256" key="1">
    <source>
        <dbReference type="SAM" id="Coils"/>
    </source>
</evidence>
<feature type="domain" description="DUF632" evidence="2">
    <location>
        <begin position="2"/>
        <end position="99"/>
    </location>
</feature>
<dbReference type="GO" id="GO:0000428">
    <property type="term" value="C:DNA-directed RNA polymerase complex"/>
    <property type="evidence" value="ECO:0007669"/>
    <property type="project" value="UniProtKB-KW"/>
</dbReference>
<dbReference type="InterPro" id="IPR006867">
    <property type="entry name" value="DUF632"/>
</dbReference>
<dbReference type="PANTHER" id="PTHR21450">
    <property type="entry name" value="PROTEIN ALTERED PHOSPHATE STARVATION RESPONSE 1"/>
    <property type="match status" value="1"/>
</dbReference>
<name>A0ABD1I6A5_SALDI</name>
<keyword evidence="1" id="KW-0175">Coiled coil</keyword>
<organism evidence="3 4">
    <name type="scientific">Salvia divinorum</name>
    <name type="common">Maria pastora</name>
    <name type="synonym">Diviner's sage</name>
    <dbReference type="NCBI Taxonomy" id="28513"/>
    <lineage>
        <taxon>Eukaryota</taxon>
        <taxon>Viridiplantae</taxon>
        <taxon>Streptophyta</taxon>
        <taxon>Embryophyta</taxon>
        <taxon>Tracheophyta</taxon>
        <taxon>Spermatophyta</taxon>
        <taxon>Magnoliopsida</taxon>
        <taxon>eudicotyledons</taxon>
        <taxon>Gunneridae</taxon>
        <taxon>Pentapetalae</taxon>
        <taxon>asterids</taxon>
        <taxon>lamiids</taxon>
        <taxon>Lamiales</taxon>
        <taxon>Lamiaceae</taxon>
        <taxon>Nepetoideae</taxon>
        <taxon>Mentheae</taxon>
        <taxon>Salviinae</taxon>
        <taxon>Salvia</taxon>
        <taxon>Salvia subgen. Calosphace</taxon>
    </lineage>
</organism>
<dbReference type="AlphaFoldDB" id="A0ABD1I6A5"/>
<dbReference type="PANTHER" id="PTHR21450:SF41">
    <property type="entry name" value="RNA POLYMERASE SUBUNIT BETA, PUTATIVE (DUF630 AND DUF632)-RELATED"/>
    <property type="match status" value="1"/>
</dbReference>
<evidence type="ECO:0000259" key="2">
    <source>
        <dbReference type="Pfam" id="PF04782"/>
    </source>
</evidence>
<reference evidence="3 4" key="1">
    <citation type="submission" date="2024-06" db="EMBL/GenBank/DDBJ databases">
        <title>A chromosome level genome sequence of Diviner's sage (Salvia divinorum).</title>
        <authorList>
            <person name="Ford S.A."/>
            <person name="Ro D.-K."/>
            <person name="Ness R.W."/>
            <person name="Phillips M.A."/>
        </authorList>
    </citation>
    <scope>NUCLEOTIDE SEQUENCE [LARGE SCALE GENOMIC DNA]</scope>
    <source>
        <strain evidence="3">SAF-2024a</strain>
        <tissue evidence="3">Leaf</tissue>
    </source>
</reference>
<gene>
    <name evidence="3" type="ORF">AAHA92_06290</name>
</gene>
<dbReference type="EMBL" id="JBEAFC010000003">
    <property type="protein sequence ID" value="KAL1563870.1"/>
    <property type="molecule type" value="Genomic_DNA"/>
</dbReference>
<evidence type="ECO:0000313" key="3">
    <source>
        <dbReference type="EMBL" id="KAL1563870.1"/>
    </source>
</evidence>
<accession>A0ABD1I6A5</accession>